<gene>
    <name evidence="3" type="ORF">LR394_30680</name>
</gene>
<sequence>MVPETTLTALGSIEAGKGQEVERLRRQVEVMLAHVLDLGLTPAPQAWMFEAVRGRNTVVDLAAVGADGWNAAPTDADRMLATESLVRAHRELSRIVAPARPATLELLHNYREGRRPGKVVGGRIPRQSPPVSVSNGRKGLLAKVNFFGGISPGGSTVPLVRWLMTATLGFLAAFVLLAAVPQAREASAGTGLGADDPAFGSLLLREVFLLTAAALGAALTALYRAGREVARGSYDPEFDHTFLQRILLGMAAGLVIAELLPLGSGDDALSGLARPAIALLGGFAADAVHSVLARLMAALETLFNGGSANREQTERELAEKRAEEVLAQADRATLNKLLEIRRIASSGAPTRAIIEEIDRVITVVAAPV</sequence>
<name>A0A9X1NHU5_9ACTN</name>
<dbReference type="AlphaFoldDB" id="A0A9X1NHU5"/>
<evidence type="ECO:0000256" key="1">
    <source>
        <dbReference type="SAM" id="Coils"/>
    </source>
</evidence>
<evidence type="ECO:0000313" key="4">
    <source>
        <dbReference type="Proteomes" id="UP001138997"/>
    </source>
</evidence>
<dbReference type="EMBL" id="JAJOMB010000021">
    <property type="protein sequence ID" value="MCD5315277.1"/>
    <property type="molecule type" value="Genomic_DNA"/>
</dbReference>
<evidence type="ECO:0000256" key="2">
    <source>
        <dbReference type="SAM" id="Phobius"/>
    </source>
</evidence>
<accession>A0A9X1NHU5</accession>
<evidence type="ECO:0000313" key="3">
    <source>
        <dbReference type="EMBL" id="MCD5315277.1"/>
    </source>
</evidence>
<comment type="caution">
    <text evidence="3">The sequence shown here is derived from an EMBL/GenBank/DDBJ whole genome shotgun (WGS) entry which is preliminary data.</text>
</comment>
<protein>
    <submittedName>
        <fullName evidence="3">Uncharacterized protein</fullName>
    </submittedName>
</protein>
<feature type="transmembrane region" description="Helical" evidence="2">
    <location>
        <begin position="159"/>
        <end position="180"/>
    </location>
</feature>
<keyword evidence="2" id="KW-0812">Transmembrane</keyword>
<dbReference type="RefSeq" id="WP_231448081.1">
    <property type="nucleotide sequence ID" value="NZ_JAJOMB010000021.1"/>
</dbReference>
<organism evidence="3 4">
    <name type="scientific">Kineosporia babensis</name>
    <dbReference type="NCBI Taxonomy" id="499548"/>
    <lineage>
        <taxon>Bacteria</taxon>
        <taxon>Bacillati</taxon>
        <taxon>Actinomycetota</taxon>
        <taxon>Actinomycetes</taxon>
        <taxon>Kineosporiales</taxon>
        <taxon>Kineosporiaceae</taxon>
        <taxon>Kineosporia</taxon>
    </lineage>
</organism>
<reference evidence="3" key="1">
    <citation type="submission" date="2021-11" db="EMBL/GenBank/DDBJ databases">
        <title>Streptomyces corallinus and Kineosporia corallina sp. nov., two new coral-derived marine actinobacteria.</title>
        <authorList>
            <person name="Buangrab K."/>
            <person name="Sutthacheep M."/>
            <person name="Yeemin T."/>
            <person name="Harunari E."/>
            <person name="Igarashi Y."/>
            <person name="Sripreechasak P."/>
            <person name="Kanchanasin P."/>
            <person name="Tanasupawat S."/>
            <person name="Phongsopitanun W."/>
        </authorList>
    </citation>
    <scope>NUCLEOTIDE SEQUENCE</scope>
    <source>
        <strain evidence="3">JCM 31032</strain>
    </source>
</reference>
<keyword evidence="1" id="KW-0175">Coiled coil</keyword>
<dbReference type="Proteomes" id="UP001138997">
    <property type="component" value="Unassembled WGS sequence"/>
</dbReference>
<keyword evidence="2" id="KW-1133">Transmembrane helix</keyword>
<feature type="transmembrane region" description="Helical" evidence="2">
    <location>
        <begin position="207"/>
        <end position="225"/>
    </location>
</feature>
<feature type="coiled-coil region" evidence="1">
    <location>
        <begin position="308"/>
        <end position="335"/>
    </location>
</feature>
<keyword evidence="2" id="KW-0472">Membrane</keyword>
<keyword evidence="4" id="KW-1185">Reference proteome</keyword>
<proteinExistence type="predicted"/>